<dbReference type="Proteomes" id="UP000215005">
    <property type="component" value="Chromosome"/>
</dbReference>
<dbReference type="GO" id="GO:0016747">
    <property type="term" value="F:acyltransferase activity, transferring groups other than amino-acyl groups"/>
    <property type="evidence" value="ECO:0007669"/>
    <property type="project" value="InterPro"/>
</dbReference>
<reference evidence="3 4" key="1">
    <citation type="submission" date="2017-08" db="EMBL/GenBank/DDBJ databases">
        <title>The complete genome sequence of Nocardiopsis gilva YIM 90087.</title>
        <authorList>
            <person name="Yin M."/>
            <person name="Tang S."/>
        </authorList>
    </citation>
    <scope>NUCLEOTIDE SEQUENCE [LARGE SCALE GENOMIC DNA]</scope>
    <source>
        <strain evidence="3 4">YIM 90087</strain>
    </source>
</reference>
<feature type="transmembrane region" description="Helical" evidence="1">
    <location>
        <begin position="226"/>
        <end position="247"/>
    </location>
</feature>
<feature type="transmembrane region" description="Helical" evidence="1">
    <location>
        <begin position="107"/>
        <end position="127"/>
    </location>
</feature>
<dbReference type="OrthoDB" id="8206682at2"/>
<evidence type="ECO:0000259" key="2">
    <source>
        <dbReference type="Pfam" id="PF01757"/>
    </source>
</evidence>
<keyword evidence="3" id="KW-0808">Transferase</keyword>
<keyword evidence="1" id="KW-0472">Membrane</keyword>
<feature type="transmembrane region" description="Helical" evidence="1">
    <location>
        <begin position="267"/>
        <end position="284"/>
    </location>
</feature>
<gene>
    <name evidence="3" type="ORF">CDO52_07850</name>
</gene>
<dbReference type="KEGG" id="ngv:CDO52_07850"/>
<keyword evidence="4" id="KW-1185">Reference proteome</keyword>
<organism evidence="3 4">
    <name type="scientific">Nocardiopsis gilva YIM 90087</name>
    <dbReference type="NCBI Taxonomy" id="1235441"/>
    <lineage>
        <taxon>Bacteria</taxon>
        <taxon>Bacillati</taxon>
        <taxon>Actinomycetota</taxon>
        <taxon>Actinomycetes</taxon>
        <taxon>Streptosporangiales</taxon>
        <taxon>Nocardiopsidaceae</taxon>
        <taxon>Nocardiopsis</taxon>
    </lineage>
</organism>
<dbReference type="EMBL" id="CP022753">
    <property type="protein sequence ID" value="ASU82707.1"/>
    <property type="molecule type" value="Genomic_DNA"/>
</dbReference>
<feature type="transmembrane region" description="Helical" evidence="1">
    <location>
        <begin position="381"/>
        <end position="401"/>
    </location>
</feature>
<feature type="transmembrane region" description="Helical" evidence="1">
    <location>
        <begin position="349"/>
        <end position="369"/>
    </location>
</feature>
<evidence type="ECO:0000313" key="4">
    <source>
        <dbReference type="Proteomes" id="UP000215005"/>
    </source>
</evidence>
<feature type="transmembrane region" description="Helical" evidence="1">
    <location>
        <begin position="139"/>
        <end position="160"/>
    </location>
</feature>
<proteinExistence type="predicted"/>
<accession>A0A223S3Q0</accession>
<feature type="transmembrane region" description="Helical" evidence="1">
    <location>
        <begin position="193"/>
        <end position="214"/>
    </location>
</feature>
<feature type="transmembrane region" description="Helical" evidence="1">
    <location>
        <begin position="167"/>
        <end position="187"/>
    </location>
</feature>
<dbReference type="AlphaFoldDB" id="A0A223S3Q0"/>
<feature type="transmembrane region" description="Helical" evidence="1">
    <location>
        <begin position="67"/>
        <end position="86"/>
    </location>
</feature>
<protein>
    <submittedName>
        <fullName evidence="3">Acyltransferase</fullName>
    </submittedName>
</protein>
<evidence type="ECO:0000256" key="1">
    <source>
        <dbReference type="SAM" id="Phobius"/>
    </source>
</evidence>
<name>A0A223S3Q0_9ACTN</name>
<keyword evidence="1" id="KW-1133">Transmembrane helix</keyword>
<dbReference type="Pfam" id="PF01757">
    <property type="entry name" value="Acyl_transf_3"/>
    <property type="match status" value="1"/>
</dbReference>
<evidence type="ECO:0000313" key="3">
    <source>
        <dbReference type="EMBL" id="ASU82707.1"/>
    </source>
</evidence>
<dbReference type="InterPro" id="IPR002656">
    <property type="entry name" value="Acyl_transf_3_dom"/>
</dbReference>
<feature type="domain" description="Acyltransferase 3" evidence="2">
    <location>
        <begin position="22"/>
        <end position="360"/>
    </location>
</feature>
<feature type="transmembrane region" description="Helical" evidence="1">
    <location>
        <begin position="28"/>
        <end position="47"/>
    </location>
</feature>
<keyword evidence="3" id="KW-0012">Acyltransferase</keyword>
<sequence>MRRLRDAAVRLDRATPPTRERAIDGLRATAISGIVLGHWMVAALVVWQDGGLRGSSPLPALPWIGPIGWGVQLLALFFLVGGYVAARSRGSADYPAWLTARVYRLGRPVVLVMALWGVLVGVLPLLGVPQVTVRTGAVLVLQPLWFIGVFLVITALTKVLLAADRRFGAAAALIPLAVVGLIDLARFGPWGAAVPVGIGYVNAIPAWMFAFQLGISWAHGRLRRPLAVALLIVGAVGLLVLVTRLGYPAAPIGYPGAERSNLNPPSLFVPVLAMAQIGVAVLLRDRLDRLLRRPLPWAGIAVLNMNALTVFCWHLTALFVVSAVGAAVWGVVPGLTSVPDSGGWLLARVPWILLFAVVLAPLSAALHRFERPWSGTLLGSWPVRAAVGAAATGYAGAMIILL</sequence>
<feature type="transmembrane region" description="Helical" evidence="1">
    <location>
        <begin position="305"/>
        <end position="329"/>
    </location>
</feature>
<keyword evidence="1" id="KW-0812">Transmembrane</keyword>